<comment type="caution">
    <text evidence="1">The sequence shown here is derived from an EMBL/GenBank/DDBJ whole genome shotgun (WGS) entry which is preliminary data.</text>
</comment>
<accession>X1GJA0</accession>
<evidence type="ECO:0000313" key="1">
    <source>
        <dbReference type="EMBL" id="GAH44925.1"/>
    </source>
</evidence>
<protein>
    <submittedName>
        <fullName evidence="1">Uncharacterized protein</fullName>
    </submittedName>
</protein>
<dbReference type="AlphaFoldDB" id="X1GJA0"/>
<gene>
    <name evidence="1" type="ORF">S03H2_11944</name>
</gene>
<organism evidence="1">
    <name type="scientific">marine sediment metagenome</name>
    <dbReference type="NCBI Taxonomy" id="412755"/>
    <lineage>
        <taxon>unclassified sequences</taxon>
        <taxon>metagenomes</taxon>
        <taxon>ecological metagenomes</taxon>
    </lineage>
</organism>
<sequence length="251" mass="28810">ALKRIYNLGDFEDVIAKIEKIDKNWAIKFFLKQKKICKKPVNVILKMDCHSTVDNSILKEADKIIRKSVQDTISKKKRMLNFNEIKETVETNLVKQGFVAPNVDNTSMNNNVLSISGNMGTYLNGMIIRGDFNKANILKIKKEFEKPYNPRNVLKSTKYIFKEFQLKTISVEGIKDDSLIIAAREKTNTTLEYPSITIEGFEGVELVQGIHRKLVEKTMVPFDMMYYSPSEWEQGNSLIINAVKEEGEVVF</sequence>
<feature type="non-terminal residue" evidence="1">
    <location>
        <position position="1"/>
    </location>
</feature>
<dbReference type="EMBL" id="BARU01006080">
    <property type="protein sequence ID" value="GAH44925.1"/>
    <property type="molecule type" value="Genomic_DNA"/>
</dbReference>
<reference evidence="1" key="1">
    <citation type="journal article" date="2014" name="Front. Microbiol.">
        <title>High frequency of phylogenetically diverse reductive dehalogenase-homologous genes in deep subseafloor sedimentary metagenomes.</title>
        <authorList>
            <person name="Kawai M."/>
            <person name="Futagami T."/>
            <person name="Toyoda A."/>
            <person name="Takaki Y."/>
            <person name="Nishi S."/>
            <person name="Hori S."/>
            <person name="Arai W."/>
            <person name="Tsubouchi T."/>
            <person name="Morono Y."/>
            <person name="Uchiyama I."/>
            <person name="Ito T."/>
            <person name="Fujiyama A."/>
            <person name="Inagaki F."/>
            <person name="Takami H."/>
        </authorList>
    </citation>
    <scope>NUCLEOTIDE SEQUENCE</scope>
    <source>
        <strain evidence="1">Expedition CK06-06</strain>
    </source>
</reference>
<proteinExistence type="predicted"/>
<name>X1GJA0_9ZZZZ</name>